<dbReference type="PANTHER" id="PTHR12701:SF13">
    <property type="entry name" value="ENDOPLASMIC RETICULUM TRANSMEMBRANE PROTEIN"/>
    <property type="match status" value="1"/>
</dbReference>
<keyword evidence="4 11" id="KW-0812">Transmembrane</keyword>
<comment type="similarity">
    <text evidence="2 11">Belongs to the BCAP29/BCAP31 family.</text>
</comment>
<evidence type="ECO:0000256" key="9">
    <source>
        <dbReference type="ARBA" id="ARBA00023054"/>
    </source>
</evidence>
<evidence type="ECO:0000256" key="3">
    <source>
        <dbReference type="ARBA" id="ARBA00022448"/>
    </source>
</evidence>
<keyword evidence="13" id="KW-0675">Receptor</keyword>
<dbReference type="Gene3D" id="1.20.5.110">
    <property type="match status" value="1"/>
</dbReference>
<dbReference type="PANTHER" id="PTHR12701">
    <property type="entry name" value="BCR-ASSOCIATED PROTEIN, BAP"/>
    <property type="match status" value="1"/>
</dbReference>
<protein>
    <recommendedName>
        <fullName evidence="11">Endoplasmic reticulum transmembrane protein</fullName>
    </recommendedName>
</protein>
<feature type="transmembrane region" description="Helical" evidence="11">
    <location>
        <begin position="81"/>
        <end position="102"/>
    </location>
</feature>
<keyword evidence="11" id="KW-0931">ER-Golgi transport</keyword>
<evidence type="ECO:0000256" key="2">
    <source>
        <dbReference type="ARBA" id="ARBA00007956"/>
    </source>
</evidence>
<gene>
    <name evidence="13" type="ORF">STAS_09490</name>
</gene>
<keyword evidence="8 11" id="KW-1133">Transmembrane helix</keyword>
<reference evidence="14" key="1">
    <citation type="journal article" date="2019" name="Curr. Biol.">
        <title>Genome Sequence of Striga asiatica Provides Insight into the Evolution of Plant Parasitism.</title>
        <authorList>
            <person name="Yoshida S."/>
            <person name="Kim S."/>
            <person name="Wafula E.K."/>
            <person name="Tanskanen J."/>
            <person name="Kim Y.M."/>
            <person name="Honaas L."/>
            <person name="Yang Z."/>
            <person name="Spallek T."/>
            <person name="Conn C.E."/>
            <person name="Ichihashi Y."/>
            <person name="Cheong K."/>
            <person name="Cui S."/>
            <person name="Der J.P."/>
            <person name="Gundlach H."/>
            <person name="Jiao Y."/>
            <person name="Hori C."/>
            <person name="Ishida J.K."/>
            <person name="Kasahara H."/>
            <person name="Kiba T."/>
            <person name="Kim M.S."/>
            <person name="Koo N."/>
            <person name="Laohavisit A."/>
            <person name="Lee Y.H."/>
            <person name="Lumba S."/>
            <person name="McCourt P."/>
            <person name="Mortimer J.C."/>
            <person name="Mutuku J.M."/>
            <person name="Nomura T."/>
            <person name="Sasaki-Sekimoto Y."/>
            <person name="Seto Y."/>
            <person name="Wang Y."/>
            <person name="Wakatake T."/>
            <person name="Sakakibara H."/>
            <person name="Demura T."/>
            <person name="Yamaguchi S."/>
            <person name="Yoneyama K."/>
            <person name="Manabe R.I."/>
            <person name="Nelson D.C."/>
            <person name="Schulman A.H."/>
            <person name="Timko M.P."/>
            <person name="dePamphilis C.W."/>
            <person name="Choi D."/>
            <person name="Shirasu K."/>
        </authorList>
    </citation>
    <scope>NUCLEOTIDE SEQUENCE [LARGE SCALE GENOMIC DNA]</scope>
    <source>
        <strain evidence="14">cv. UVA1</strain>
    </source>
</reference>
<accession>A0A5A7PLX9</accession>
<comment type="function">
    <text evidence="11">May play a role in anterograde transport of membrane proteins from the endoplasmic reticulum to the Golgi.</text>
</comment>
<dbReference type="GO" id="GO:0070973">
    <property type="term" value="P:protein localization to endoplasmic reticulum exit site"/>
    <property type="evidence" value="ECO:0007669"/>
    <property type="project" value="UniProtKB-UniRule"/>
</dbReference>
<evidence type="ECO:0000256" key="10">
    <source>
        <dbReference type="ARBA" id="ARBA00023136"/>
    </source>
</evidence>
<organism evidence="13 14">
    <name type="scientific">Striga asiatica</name>
    <name type="common">Asiatic witchweed</name>
    <name type="synonym">Buchnera asiatica</name>
    <dbReference type="NCBI Taxonomy" id="4170"/>
    <lineage>
        <taxon>Eukaryota</taxon>
        <taxon>Viridiplantae</taxon>
        <taxon>Streptophyta</taxon>
        <taxon>Embryophyta</taxon>
        <taxon>Tracheophyta</taxon>
        <taxon>Spermatophyta</taxon>
        <taxon>Magnoliopsida</taxon>
        <taxon>eudicotyledons</taxon>
        <taxon>Gunneridae</taxon>
        <taxon>Pentapetalae</taxon>
        <taxon>asterids</taxon>
        <taxon>lamiids</taxon>
        <taxon>Lamiales</taxon>
        <taxon>Orobanchaceae</taxon>
        <taxon>Buchnereae</taxon>
        <taxon>Striga</taxon>
    </lineage>
</organism>
<comment type="subcellular location">
    <subcellularLocation>
        <location evidence="1 11">Endoplasmic reticulum membrane</location>
        <topology evidence="1 11">Multi-pass membrane protein</topology>
    </subcellularLocation>
</comment>
<dbReference type="GO" id="GO:0006888">
    <property type="term" value="P:endoplasmic reticulum to Golgi vesicle-mediated transport"/>
    <property type="evidence" value="ECO:0007669"/>
    <property type="project" value="UniProtKB-UniRule"/>
</dbReference>
<dbReference type="GO" id="GO:0005789">
    <property type="term" value="C:endoplasmic reticulum membrane"/>
    <property type="evidence" value="ECO:0007669"/>
    <property type="project" value="UniProtKB-SubCell"/>
</dbReference>
<evidence type="ECO:0000256" key="7">
    <source>
        <dbReference type="ARBA" id="ARBA00022927"/>
    </source>
</evidence>
<sequence length="252" mass="28908">MKQIEVGFTYYFPRFSSQIGKDLKLSSVEKRVSTLIVAKMIPLFFLVVCLEGLVAFLLVVKIGPLRELVIKCLDQVKMRRATVLTIAGTIFVILLSNLISILKIQNKGAKHGTMTPMDQVMWRTNLLEATLMGFSLCLGFLIERIHHYMQKLIKIRSNTGVSKQEYGRLEKEKLELKEMEEKAAAEIKRLRKELSSVTENLNKLKLELAEKEKQVETAEAHVVALQKQAEDLLLEYDRLLEDNQNLQNLGYR</sequence>
<dbReference type="FunFam" id="1.20.5.110:FF:000011">
    <property type="entry name" value="B-cell receptor-associated protein 29"/>
    <property type="match status" value="1"/>
</dbReference>
<keyword evidence="14" id="KW-1185">Reference proteome</keyword>
<keyword evidence="5" id="KW-0053">Apoptosis</keyword>
<feature type="transmembrane region" description="Helical" evidence="11">
    <location>
        <begin position="40"/>
        <end position="60"/>
    </location>
</feature>
<dbReference type="GO" id="GO:0006886">
    <property type="term" value="P:intracellular protein transport"/>
    <property type="evidence" value="ECO:0007669"/>
    <property type="project" value="UniProtKB-UniRule"/>
</dbReference>
<dbReference type="InterPro" id="IPR008417">
    <property type="entry name" value="BAP29/BAP31"/>
</dbReference>
<comment type="caution">
    <text evidence="13">The sequence shown here is derived from an EMBL/GenBank/DDBJ whole genome shotgun (WGS) entry which is preliminary data.</text>
</comment>
<name>A0A5A7PLX9_STRAF</name>
<evidence type="ECO:0000256" key="5">
    <source>
        <dbReference type="ARBA" id="ARBA00022703"/>
    </source>
</evidence>
<evidence type="ECO:0000256" key="8">
    <source>
        <dbReference type="ARBA" id="ARBA00022989"/>
    </source>
</evidence>
<feature type="transmembrane region" description="Helical" evidence="11">
    <location>
        <begin position="122"/>
        <end position="142"/>
    </location>
</feature>
<feature type="coiled-coil region" evidence="12">
    <location>
        <begin position="162"/>
        <end position="249"/>
    </location>
</feature>
<evidence type="ECO:0000256" key="4">
    <source>
        <dbReference type="ARBA" id="ARBA00022692"/>
    </source>
</evidence>
<evidence type="ECO:0000256" key="1">
    <source>
        <dbReference type="ARBA" id="ARBA00004477"/>
    </source>
</evidence>
<evidence type="ECO:0000256" key="11">
    <source>
        <dbReference type="RuleBase" id="RU367026"/>
    </source>
</evidence>
<dbReference type="Proteomes" id="UP000325081">
    <property type="component" value="Unassembled WGS sequence"/>
</dbReference>
<dbReference type="AlphaFoldDB" id="A0A5A7PLX9"/>
<evidence type="ECO:0000313" key="14">
    <source>
        <dbReference type="Proteomes" id="UP000325081"/>
    </source>
</evidence>
<keyword evidence="3 11" id="KW-0813">Transport</keyword>
<keyword evidence="9 12" id="KW-0175">Coiled coil</keyword>
<keyword evidence="10 11" id="KW-0472">Membrane</keyword>
<keyword evidence="6 11" id="KW-0256">Endoplasmic reticulum</keyword>
<evidence type="ECO:0000256" key="6">
    <source>
        <dbReference type="ARBA" id="ARBA00022824"/>
    </source>
</evidence>
<dbReference type="OrthoDB" id="781454at2759"/>
<evidence type="ECO:0000256" key="12">
    <source>
        <dbReference type="SAM" id="Coils"/>
    </source>
</evidence>
<evidence type="ECO:0000313" key="13">
    <source>
        <dbReference type="EMBL" id="GER33357.1"/>
    </source>
</evidence>
<proteinExistence type="inferred from homology"/>
<dbReference type="EMBL" id="BKCP01004738">
    <property type="protein sequence ID" value="GER33357.1"/>
    <property type="molecule type" value="Genomic_DNA"/>
</dbReference>
<keyword evidence="7 11" id="KW-0653">Protein transport</keyword>